<keyword evidence="4" id="KW-1185">Reference proteome</keyword>
<dbReference type="SUPFAM" id="SSF46938">
    <property type="entry name" value="CRAL/TRIO N-terminal domain"/>
    <property type="match status" value="1"/>
</dbReference>
<dbReference type="CDD" id="cd00170">
    <property type="entry name" value="SEC14"/>
    <property type="match status" value="1"/>
</dbReference>
<dbReference type="PANTHER" id="PTHR46384">
    <property type="entry name" value="MOTILE SPERM DOMAIN-CONTAINING PROTEIN 2"/>
    <property type="match status" value="1"/>
</dbReference>
<dbReference type="GO" id="GO:0140284">
    <property type="term" value="C:endoplasmic reticulum-endosome membrane contact site"/>
    <property type="evidence" value="ECO:0007669"/>
    <property type="project" value="TreeGrafter"/>
</dbReference>
<feature type="domain" description="CRAL-TRIO" evidence="2">
    <location>
        <begin position="89"/>
        <end position="173"/>
    </location>
</feature>
<reference evidence="3" key="3">
    <citation type="submission" date="2025-09" db="UniProtKB">
        <authorList>
            <consortium name="Ensembl"/>
        </authorList>
    </citation>
    <scope>IDENTIFICATION</scope>
</reference>
<sequence length="224" mass="26782">MAEQRQDKGALISETRRRFQEEYLPDKYDSRDVERLQQDDKWVENYLIWRHDVVDDTLKMIDESFQWRKEYTVNDLSESVLPKWLFEIGALFLHGYDKEGYKLFWFKVKHHTRDPKQQLDKKKLVAFWLEHYAKRDHGKPLTVVFDMAETGISHIDLDFVRFIVDSFKYSYPPLVDDDFQTPLCENGPITSEDEHESKEEIDADTREAGELNETQNLNQKKVSK</sequence>
<reference evidence="3 4" key="1">
    <citation type="journal article" date="2010" name="Nature">
        <title>The genome of a songbird.</title>
        <authorList>
            <person name="Warren W.C."/>
            <person name="Clayton D.F."/>
            <person name="Ellegren H."/>
            <person name="Arnold A.P."/>
            <person name="Hillier L.W."/>
            <person name="Kunstner A."/>
            <person name="Searle S."/>
            <person name="White S."/>
            <person name="Vilella A.J."/>
            <person name="Fairley S."/>
            <person name="Heger A."/>
            <person name="Kong L."/>
            <person name="Ponting C.P."/>
            <person name="Jarvis E.D."/>
            <person name="Mello C.V."/>
            <person name="Minx P."/>
            <person name="Lovell P."/>
            <person name="Velho T.A."/>
            <person name="Ferris M."/>
            <person name="Balakrishnan C.N."/>
            <person name="Sinha S."/>
            <person name="Blatti C."/>
            <person name="London S.E."/>
            <person name="Li Y."/>
            <person name="Lin Y.C."/>
            <person name="George J."/>
            <person name="Sweedler J."/>
            <person name="Southey B."/>
            <person name="Gunaratne P."/>
            <person name="Watson M."/>
            <person name="Nam K."/>
            <person name="Backstrom N."/>
            <person name="Smeds L."/>
            <person name="Nabholz B."/>
            <person name="Itoh Y."/>
            <person name="Whitney O."/>
            <person name="Pfenning A.R."/>
            <person name="Howard J."/>
            <person name="Volker M."/>
            <person name="Skinner B.M."/>
            <person name="Griffin D.K."/>
            <person name="Ye L."/>
            <person name="McLaren W.M."/>
            <person name="Flicek P."/>
            <person name="Quesada V."/>
            <person name="Velasco G."/>
            <person name="Lopez-Otin C."/>
            <person name="Puente X.S."/>
            <person name="Olender T."/>
            <person name="Lancet D."/>
            <person name="Smit A.F."/>
            <person name="Hubley R."/>
            <person name="Konkel M.K."/>
            <person name="Walker J.A."/>
            <person name="Batzer M.A."/>
            <person name="Gu W."/>
            <person name="Pollock D.D."/>
            <person name="Chen L."/>
            <person name="Cheng Z."/>
            <person name="Eichler E.E."/>
            <person name="Stapley J."/>
            <person name="Slate J."/>
            <person name="Ekblom R."/>
            <person name="Birkhead T."/>
            <person name="Burke T."/>
            <person name="Burt D."/>
            <person name="Scharff C."/>
            <person name="Adam I."/>
            <person name="Richard H."/>
            <person name="Sultan M."/>
            <person name="Soldatov A."/>
            <person name="Lehrach H."/>
            <person name="Edwards S.V."/>
            <person name="Yang S.P."/>
            <person name="Li X."/>
            <person name="Graves T."/>
            <person name="Fulton L."/>
            <person name="Nelson J."/>
            <person name="Chinwalla A."/>
            <person name="Hou S."/>
            <person name="Mardis E.R."/>
            <person name="Wilson R.K."/>
        </authorList>
    </citation>
    <scope>NUCLEOTIDE SEQUENCE [LARGE SCALE GENOMIC DNA]</scope>
</reference>
<dbReference type="InterPro" id="IPR053012">
    <property type="entry name" value="ER-organelle_contact"/>
</dbReference>
<gene>
    <name evidence="3" type="primary">MOSPD2</name>
</gene>
<dbReference type="Pfam" id="PF00650">
    <property type="entry name" value="CRAL_TRIO"/>
    <property type="match status" value="1"/>
</dbReference>
<reference evidence="3" key="2">
    <citation type="submission" date="2025-08" db="UniProtKB">
        <authorList>
            <consortium name="Ensembl"/>
        </authorList>
    </citation>
    <scope>IDENTIFICATION</scope>
</reference>
<evidence type="ECO:0000313" key="3">
    <source>
        <dbReference type="Ensembl" id="ENSTGUP00000038521.1"/>
    </source>
</evidence>
<dbReference type="PANTHER" id="PTHR46384:SF1">
    <property type="entry name" value="MOTILE SPERM DOMAIN-CONTAINING PROTEIN 2"/>
    <property type="match status" value="1"/>
</dbReference>
<evidence type="ECO:0000313" key="4">
    <source>
        <dbReference type="Proteomes" id="UP000007754"/>
    </source>
</evidence>
<name>A0A674HRZ1_TAEGU</name>
<accession>A0A674HRZ1</accession>
<proteinExistence type="predicted"/>
<dbReference type="InterPro" id="IPR036865">
    <property type="entry name" value="CRAL-TRIO_dom_sf"/>
</dbReference>
<dbReference type="AlphaFoldDB" id="A0A674HRZ1"/>
<dbReference type="InterPro" id="IPR001251">
    <property type="entry name" value="CRAL-TRIO_dom"/>
</dbReference>
<dbReference type="InterPro" id="IPR036273">
    <property type="entry name" value="CRAL/TRIO_N_dom_sf"/>
</dbReference>
<dbReference type="Ensembl" id="ENSTGUT00000025394.1">
    <property type="protein sequence ID" value="ENSTGUP00000038521.1"/>
    <property type="gene ID" value="ENSTGUG00000008126.2"/>
</dbReference>
<dbReference type="Gene3D" id="3.40.525.10">
    <property type="entry name" value="CRAL-TRIO lipid binding domain"/>
    <property type="match status" value="1"/>
</dbReference>
<protein>
    <submittedName>
        <fullName evidence="3">Motile sperm domain containing 2</fullName>
    </submittedName>
</protein>
<organism evidence="3 4">
    <name type="scientific">Taeniopygia guttata</name>
    <name type="common">Zebra finch</name>
    <name type="synonym">Poephila guttata</name>
    <dbReference type="NCBI Taxonomy" id="59729"/>
    <lineage>
        <taxon>Eukaryota</taxon>
        <taxon>Metazoa</taxon>
        <taxon>Chordata</taxon>
        <taxon>Craniata</taxon>
        <taxon>Vertebrata</taxon>
        <taxon>Euteleostomi</taxon>
        <taxon>Archelosauria</taxon>
        <taxon>Archosauria</taxon>
        <taxon>Dinosauria</taxon>
        <taxon>Saurischia</taxon>
        <taxon>Theropoda</taxon>
        <taxon>Coelurosauria</taxon>
        <taxon>Aves</taxon>
        <taxon>Neognathae</taxon>
        <taxon>Neoaves</taxon>
        <taxon>Telluraves</taxon>
        <taxon>Australaves</taxon>
        <taxon>Passeriformes</taxon>
        <taxon>Passeroidea</taxon>
        <taxon>Estrildidae</taxon>
        <taxon>Estrildinae</taxon>
        <taxon>Taeniopygia</taxon>
    </lineage>
</organism>
<feature type="compositionally biased region" description="Basic and acidic residues" evidence="1">
    <location>
        <begin position="195"/>
        <end position="209"/>
    </location>
</feature>
<feature type="region of interest" description="Disordered" evidence="1">
    <location>
        <begin position="185"/>
        <end position="224"/>
    </location>
</feature>
<dbReference type="GeneTree" id="ENSGT00390000016713"/>
<dbReference type="GO" id="GO:0012505">
    <property type="term" value="C:endomembrane system"/>
    <property type="evidence" value="ECO:0007669"/>
    <property type="project" value="TreeGrafter"/>
</dbReference>
<evidence type="ECO:0000259" key="2">
    <source>
        <dbReference type="Pfam" id="PF00650"/>
    </source>
</evidence>
<dbReference type="SUPFAM" id="SSF52087">
    <property type="entry name" value="CRAL/TRIO domain"/>
    <property type="match status" value="1"/>
</dbReference>
<dbReference type="Proteomes" id="UP000007754">
    <property type="component" value="Chromosome 1"/>
</dbReference>
<feature type="compositionally biased region" description="Polar residues" evidence="1">
    <location>
        <begin position="212"/>
        <end position="224"/>
    </location>
</feature>
<evidence type="ECO:0000256" key="1">
    <source>
        <dbReference type="SAM" id="MobiDB-lite"/>
    </source>
</evidence>